<proteinExistence type="predicted"/>
<accession>A0A1G6X4I4</accession>
<dbReference type="RefSeq" id="WP_090565122.1">
    <property type="nucleotide sequence ID" value="NZ_FMXZ01000008.1"/>
</dbReference>
<dbReference type="Pfam" id="PF10098">
    <property type="entry name" value="DUF2336"/>
    <property type="match status" value="1"/>
</dbReference>
<dbReference type="OrthoDB" id="7888976at2"/>
<dbReference type="AlphaFoldDB" id="A0A1G6X4I4"/>
<dbReference type="EMBL" id="FMZX01000011">
    <property type="protein sequence ID" value="SDD73001.1"/>
    <property type="molecule type" value="Genomic_DNA"/>
</dbReference>
<protein>
    <recommendedName>
        <fullName evidence="3">DUF2336 domain-containing protein</fullName>
    </recommendedName>
</protein>
<evidence type="ECO:0000313" key="1">
    <source>
        <dbReference type="EMBL" id="SDD73001.1"/>
    </source>
</evidence>
<name>A0A1G6X4I4_9PROT</name>
<dbReference type="Proteomes" id="UP000198925">
    <property type="component" value="Unassembled WGS sequence"/>
</dbReference>
<evidence type="ECO:0000313" key="2">
    <source>
        <dbReference type="Proteomes" id="UP000198925"/>
    </source>
</evidence>
<sequence>MGRNLPYEAAKRLARFGAEPDRLALASLPETRPELLYYLAGDASSAVRGAVAGNTASPAQANRLLAADADPAVRAALGRKLAPQAHALSIAEDRLAAIAWQALCLLAEDAAVHVRAVIAEELKAMPDAPHALILRLAQDAAMAVAEPVIRLSPLLSEEDLLCLVVAPPVPDTLTAVARRPALSESLSDAIAATADEAAIGALLANPSAAIREQTLDGLILQAATRIPWQESLVARPSLPPRAQRALSLCVAGHLLEALTARPDLAPGLAKRLQERVEARLIESASEPSAAALFEAAAMSGDREAMTRLLAREAAVEQRGVEEAIRLRSARALVSLCWQAGFNLRCAMLVQAVLGQIAPGMALLPGPDDGGWPLSTAEMIWQIELLAEPMVRA</sequence>
<gene>
    <name evidence="1" type="ORF">SAMN04487779_1011160</name>
</gene>
<evidence type="ECO:0008006" key="3">
    <source>
        <dbReference type="Google" id="ProtNLM"/>
    </source>
</evidence>
<reference evidence="1 2" key="1">
    <citation type="submission" date="2016-10" db="EMBL/GenBank/DDBJ databases">
        <authorList>
            <person name="de Groot N.N."/>
        </authorList>
    </citation>
    <scope>NUCLEOTIDE SEQUENCE [LARGE SCALE GENOMIC DNA]</scope>
    <source>
        <strain evidence="1 2">CPCC 100156</strain>
    </source>
</reference>
<dbReference type="InterPro" id="IPR019285">
    <property type="entry name" value="DUF2336"/>
</dbReference>
<dbReference type="STRING" id="938405.SAMN02927895_03076"/>
<keyword evidence="2" id="KW-1185">Reference proteome</keyword>
<organism evidence="1 2">
    <name type="scientific">Belnapia rosea</name>
    <dbReference type="NCBI Taxonomy" id="938405"/>
    <lineage>
        <taxon>Bacteria</taxon>
        <taxon>Pseudomonadati</taxon>
        <taxon>Pseudomonadota</taxon>
        <taxon>Alphaproteobacteria</taxon>
        <taxon>Acetobacterales</taxon>
        <taxon>Roseomonadaceae</taxon>
        <taxon>Belnapia</taxon>
    </lineage>
</organism>